<feature type="non-terminal residue" evidence="1">
    <location>
        <position position="136"/>
    </location>
</feature>
<dbReference type="EMBL" id="GECU01035710">
    <property type="protein sequence ID" value="JAS71996.1"/>
    <property type="molecule type" value="Transcribed_RNA"/>
</dbReference>
<reference evidence="1" key="1">
    <citation type="submission" date="2015-11" db="EMBL/GenBank/DDBJ databases">
        <title>De novo transcriptome assembly of four potential Pierce s Disease insect vectors from Arizona vineyards.</title>
        <authorList>
            <person name="Tassone E.E."/>
        </authorList>
    </citation>
    <scope>NUCLEOTIDE SEQUENCE</scope>
</reference>
<dbReference type="PANTHER" id="PTHR10773:SF19">
    <property type="match status" value="1"/>
</dbReference>
<gene>
    <name evidence="1" type="ORF">g.162</name>
</gene>
<name>A0A1B6HBC0_9HEMI</name>
<dbReference type="PANTHER" id="PTHR10773">
    <property type="entry name" value="DNA-DIRECTED RNA POLYMERASES I, II, AND III SUBUNIT RPABC2"/>
    <property type="match status" value="1"/>
</dbReference>
<dbReference type="AlphaFoldDB" id="A0A1B6HBC0"/>
<accession>A0A1B6HBC0</accession>
<evidence type="ECO:0000313" key="1">
    <source>
        <dbReference type="EMBL" id="JAS71996.1"/>
    </source>
</evidence>
<organism evidence="1">
    <name type="scientific">Homalodisca liturata</name>
    <dbReference type="NCBI Taxonomy" id="320908"/>
    <lineage>
        <taxon>Eukaryota</taxon>
        <taxon>Metazoa</taxon>
        <taxon>Ecdysozoa</taxon>
        <taxon>Arthropoda</taxon>
        <taxon>Hexapoda</taxon>
        <taxon>Insecta</taxon>
        <taxon>Pterygota</taxon>
        <taxon>Neoptera</taxon>
        <taxon>Paraneoptera</taxon>
        <taxon>Hemiptera</taxon>
        <taxon>Auchenorrhyncha</taxon>
        <taxon>Membracoidea</taxon>
        <taxon>Cicadellidae</taxon>
        <taxon>Cicadellinae</taxon>
        <taxon>Proconiini</taxon>
        <taxon>Homalodisca</taxon>
    </lineage>
</organism>
<sequence>NRRYLSPQLNIRTMYSMYKTFCLEEKHVQPESESFYRHVFNTHFNLSFHRPQTDTCVTCDRLKIKIDYGTPDEKRLAENQKELHLRKAEAVKEVKDQCIAEQREDTAVICFDLQKMMPTPHVQNSKAYYLRQLWTY</sequence>
<protein>
    <submittedName>
        <fullName evidence="1">Uncharacterized protein</fullName>
    </submittedName>
</protein>
<proteinExistence type="predicted"/>
<feature type="non-terminal residue" evidence="1">
    <location>
        <position position="1"/>
    </location>
</feature>